<protein>
    <submittedName>
        <fullName evidence="3">F-box/FBD/LRR-repeat protein At4g03220</fullName>
    </submittedName>
    <submittedName>
        <fullName evidence="3">FBD-associated F-box protein At5g22720</fullName>
    </submittedName>
</protein>
<dbReference type="RefSeq" id="XP_016467878.1">
    <property type="nucleotide sequence ID" value="XM_016612392.1"/>
</dbReference>
<sequence>MEEIVDGEDRISELPIQIIHDILRRIRRHQYGLKEEARICILSKTWSSIWRSRPEVIIDQSIHKSFRNSTEKFVDDSLRSHVEQNLRIEMLRLINLRLPELASHIDRWLNLAIKHNVRSLEISLACNFSYSIPDAIYGAKTLTELSLNKCNFEINNSNSTTTNKLQGIFSTCRDLKIGRCTGIQNLHVFGLVNLEKLELSMCKKLEKVEIWAPNLRQFVFVGALWTSTRGHLNHNRCLVKLIF</sequence>
<evidence type="ECO:0000259" key="1">
    <source>
        <dbReference type="Pfam" id="PF23622"/>
    </source>
</evidence>
<evidence type="ECO:0000313" key="2">
    <source>
        <dbReference type="Proteomes" id="UP000790787"/>
    </source>
</evidence>
<dbReference type="SUPFAM" id="SSF52047">
    <property type="entry name" value="RNI-like"/>
    <property type="match status" value="1"/>
</dbReference>
<dbReference type="InterPro" id="IPR053772">
    <property type="entry name" value="At1g61320/At1g61330-like"/>
</dbReference>
<dbReference type="Gene3D" id="3.80.10.10">
    <property type="entry name" value="Ribonuclease Inhibitor"/>
    <property type="match status" value="1"/>
</dbReference>
<dbReference type="Pfam" id="PF23622">
    <property type="entry name" value="LRR_At1g61320_AtMIF1"/>
    <property type="match status" value="1"/>
</dbReference>
<dbReference type="PaxDb" id="4097-A0A1S3ZU82"/>
<organism evidence="2 3">
    <name type="scientific">Nicotiana tabacum</name>
    <name type="common">Common tobacco</name>
    <dbReference type="NCBI Taxonomy" id="4097"/>
    <lineage>
        <taxon>Eukaryota</taxon>
        <taxon>Viridiplantae</taxon>
        <taxon>Streptophyta</taxon>
        <taxon>Embryophyta</taxon>
        <taxon>Tracheophyta</taxon>
        <taxon>Spermatophyta</taxon>
        <taxon>Magnoliopsida</taxon>
        <taxon>eudicotyledons</taxon>
        <taxon>Gunneridae</taxon>
        <taxon>Pentapetalae</taxon>
        <taxon>asterids</taxon>
        <taxon>lamiids</taxon>
        <taxon>Solanales</taxon>
        <taxon>Solanaceae</taxon>
        <taxon>Nicotianoideae</taxon>
        <taxon>Nicotianeae</taxon>
        <taxon>Nicotiana</taxon>
    </lineage>
</organism>
<keyword evidence="2" id="KW-1185">Reference proteome</keyword>
<reference evidence="2" key="1">
    <citation type="journal article" date="2014" name="Nat. Commun.">
        <title>The tobacco genome sequence and its comparison with those of tomato and potato.</title>
        <authorList>
            <person name="Sierro N."/>
            <person name="Battey J.N."/>
            <person name="Ouadi S."/>
            <person name="Bakaher N."/>
            <person name="Bovet L."/>
            <person name="Willig A."/>
            <person name="Goepfert S."/>
            <person name="Peitsch M.C."/>
            <person name="Ivanov N.V."/>
        </authorList>
    </citation>
    <scope>NUCLEOTIDE SEQUENCE [LARGE SCALE GENOMIC DNA]</scope>
</reference>
<gene>
    <name evidence="3" type="primary">LOC107790465</name>
</gene>
<dbReference type="InterPro" id="IPR055357">
    <property type="entry name" value="LRR_At1g61320_AtMIF1"/>
</dbReference>
<dbReference type="AlphaFoldDB" id="A0A1S3ZU82"/>
<dbReference type="STRING" id="4097.A0A1S3ZU82"/>
<name>A0A1S3ZU82_TOBAC</name>
<dbReference type="InterPro" id="IPR032675">
    <property type="entry name" value="LRR_dom_sf"/>
</dbReference>
<reference evidence="3" key="2">
    <citation type="submission" date="2025-08" db="UniProtKB">
        <authorList>
            <consortium name="RefSeq"/>
        </authorList>
    </citation>
    <scope>IDENTIFICATION</scope>
    <source>
        <tissue evidence="3">Leaf</tissue>
    </source>
</reference>
<proteinExistence type="predicted"/>
<accession>A0A1S3ZU82</accession>
<dbReference type="GeneID" id="107790465"/>
<dbReference type="KEGG" id="nta:107790465"/>
<dbReference type="OrthoDB" id="1304049at2759"/>
<evidence type="ECO:0000313" key="3">
    <source>
        <dbReference type="RefSeq" id="XP_016467878.1"/>
    </source>
</evidence>
<dbReference type="PANTHER" id="PTHR34145">
    <property type="entry name" value="OS02G0105600 PROTEIN"/>
    <property type="match status" value="1"/>
</dbReference>
<feature type="domain" description="At1g61320/AtMIF1 LRR" evidence="1">
    <location>
        <begin position="78"/>
        <end position="224"/>
    </location>
</feature>
<dbReference type="Proteomes" id="UP000790787">
    <property type="component" value="Chromosome 6"/>
</dbReference>